<evidence type="ECO:0000256" key="1">
    <source>
        <dbReference type="SAM" id="MobiDB-lite"/>
    </source>
</evidence>
<dbReference type="OrthoDB" id="2757521at2759"/>
<proteinExistence type="predicted"/>
<evidence type="ECO:0000313" key="2">
    <source>
        <dbReference type="EMBL" id="OSC97143.1"/>
    </source>
</evidence>
<dbReference type="EMBL" id="KZ084156">
    <property type="protein sequence ID" value="OSC97143.1"/>
    <property type="molecule type" value="Genomic_DNA"/>
</dbReference>
<dbReference type="AlphaFoldDB" id="A0A1Y2I8W0"/>
<feature type="compositionally biased region" description="Basic and acidic residues" evidence="1">
    <location>
        <begin position="198"/>
        <end position="214"/>
    </location>
</feature>
<reference evidence="2 3" key="1">
    <citation type="journal article" date="2015" name="Biotechnol. Biofuels">
        <title>Enhanced degradation of softwood versus hardwood by the white-rot fungus Pycnoporus coccineus.</title>
        <authorList>
            <person name="Couturier M."/>
            <person name="Navarro D."/>
            <person name="Chevret D."/>
            <person name="Henrissat B."/>
            <person name="Piumi F."/>
            <person name="Ruiz-Duenas F.J."/>
            <person name="Martinez A.T."/>
            <person name="Grigoriev I.V."/>
            <person name="Riley R."/>
            <person name="Lipzen A."/>
            <person name="Berrin J.G."/>
            <person name="Master E.R."/>
            <person name="Rosso M.N."/>
        </authorList>
    </citation>
    <scope>NUCLEOTIDE SEQUENCE [LARGE SCALE GENOMIC DNA]</scope>
    <source>
        <strain evidence="2 3">BRFM310</strain>
    </source>
</reference>
<sequence>MSSNPRSYNADDRVRWEQYADAFRDWLAKRGRYPGDPPSGYLEVYKTIQRYAPCPHEYAALVAAELRPALAGPTLSTGPGVTMTTESFTAMLAHQSAMQAQTNALAQQLATARGSGYQGPNARGRGRGAHYGRPARGLSGPRNGRALSDRIDRRNDTSPSGRQRQTRRGRRAPRTRPLSPQPDPQNENQGEGNLPDPDDNHHGNAEAVGDREEVVPREVLQAELPFMEEEPDQFMTVDSEDLIDFEIL</sequence>
<evidence type="ECO:0000313" key="3">
    <source>
        <dbReference type="Proteomes" id="UP000193067"/>
    </source>
</evidence>
<organism evidence="2 3">
    <name type="scientific">Trametes coccinea (strain BRFM310)</name>
    <name type="common">Pycnoporus coccineus</name>
    <dbReference type="NCBI Taxonomy" id="1353009"/>
    <lineage>
        <taxon>Eukaryota</taxon>
        <taxon>Fungi</taxon>
        <taxon>Dikarya</taxon>
        <taxon>Basidiomycota</taxon>
        <taxon>Agaricomycotina</taxon>
        <taxon>Agaricomycetes</taxon>
        <taxon>Polyporales</taxon>
        <taxon>Polyporaceae</taxon>
        <taxon>Trametes</taxon>
    </lineage>
</organism>
<feature type="region of interest" description="Disordered" evidence="1">
    <location>
        <begin position="111"/>
        <end position="214"/>
    </location>
</feature>
<feature type="compositionally biased region" description="Basic and acidic residues" evidence="1">
    <location>
        <begin position="147"/>
        <end position="156"/>
    </location>
</feature>
<keyword evidence="3" id="KW-1185">Reference proteome</keyword>
<feature type="compositionally biased region" description="Basic residues" evidence="1">
    <location>
        <begin position="164"/>
        <end position="174"/>
    </location>
</feature>
<dbReference type="Proteomes" id="UP000193067">
    <property type="component" value="Unassembled WGS sequence"/>
</dbReference>
<protein>
    <submittedName>
        <fullName evidence="2">Uncharacterized protein</fullName>
    </submittedName>
</protein>
<name>A0A1Y2I8W0_TRAC3</name>
<gene>
    <name evidence="2" type="ORF">PYCCODRAFT_1428641</name>
</gene>
<accession>A0A1Y2I8W0</accession>